<evidence type="ECO:0000313" key="6">
    <source>
        <dbReference type="Proteomes" id="UP001156441"/>
    </source>
</evidence>
<keyword evidence="3" id="KW-0963">Cytoplasm</keyword>
<evidence type="ECO:0000256" key="2">
    <source>
        <dbReference type="ARBA" id="ARBA00006411"/>
    </source>
</evidence>
<dbReference type="Proteomes" id="UP001156441">
    <property type="component" value="Unassembled WGS sequence"/>
</dbReference>
<dbReference type="RefSeq" id="WP_260193116.1">
    <property type="nucleotide sequence ID" value="NZ_JAFFZE010000015.1"/>
</dbReference>
<organism evidence="5 6">
    <name type="scientific">Actinophytocola gossypii</name>
    <dbReference type="NCBI Taxonomy" id="2812003"/>
    <lineage>
        <taxon>Bacteria</taxon>
        <taxon>Bacillati</taxon>
        <taxon>Actinomycetota</taxon>
        <taxon>Actinomycetes</taxon>
        <taxon>Pseudonocardiales</taxon>
        <taxon>Pseudonocardiaceae</taxon>
    </lineage>
</organism>
<dbReference type="InterPro" id="IPR025734">
    <property type="entry name" value="EspG"/>
</dbReference>
<dbReference type="Pfam" id="PF14011">
    <property type="entry name" value="ESX-1_EspG"/>
    <property type="match status" value="1"/>
</dbReference>
<protein>
    <submittedName>
        <fullName evidence="5">ESX secretion-associated protein EspG</fullName>
    </submittedName>
</protein>
<accession>A0ABT2JCB5</accession>
<comment type="similarity">
    <text evidence="2">Belongs to the EspG family.</text>
</comment>
<keyword evidence="6" id="KW-1185">Reference proteome</keyword>
<comment type="subcellular location">
    <subcellularLocation>
        <location evidence="1">Cytoplasm</location>
    </subcellularLocation>
</comment>
<evidence type="ECO:0000313" key="5">
    <source>
        <dbReference type="EMBL" id="MCT2585517.1"/>
    </source>
</evidence>
<evidence type="ECO:0000256" key="3">
    <source>
        <dbReference type="ARBA" id="ARBA00022490"/>
    </source>
</evidence>
<keyword evidence="4" id="KW-0143">Chaperone</keyword>
<comment type="caution">
    <text evidence="5">The sequence shown here is derived from an EMBL/GenBank/DDBJ whole genome shotgun (WGS) entry which is preliminary data.</text>
</comment>
<sequence>MTVEPDFELTQREFDFVWAHLGLGPMPYPVDVPSNGETKEDRARLRDETFDVLRDKGVLHDERVQPALADLLFVLAAPTVSVDTVGFLERPIRGIAAADRTQGVLVALADDRLSFAAIRPTALAASIVEVLPAGEAGPGLAISLPHQAMRRAVDGDDDDPFGGGEERDVLVANGVSEDDASTVIELAERRVGGGQFGITTTGRASRIGPGSRVRATTMVTWFDTNEGRYLMVHDGAWVSVAPADGGRIANRIDVLLQTA</sequence>
<evidence type="ECO:0000256" key="1">
    <source>
        <dbReference type="ARBA" id="ARBA00004496"/>
    </source>
</evidence>
<proteinExistence type="inferred from homology"/>
<name>A0ABT2JCB5_9PSEU</name>
<reference evidence="5 6" key="1">
    <citation type="submission" date="2021-02" db="EMBL/GenBank/DDBJ databases">
        <title>Actinophytocola xerophila sp. nov., isolated from soil of cotton cropping field.</title>
        <authorList>
            <person name="Huang R."/>
            <person name="Chen X."/>
            <person name="Ge X."/>
            <person name="Liu W."/>
        </authorList>
    </citation>
    <scope>NUCLEOTIDE SEQUENCE [LARGE SCALE GENOMIC DNA]</scope>
    <source>
        <strain evidence="5 6">S1-96</strain>
    </source>
</reference>
<gene>
    <name evidence="5" type="ORF">JT362_20550</name>
</gene>
<evidence type="ECO:0000256" key="4">
    <source>
        <dbReference type="ARBA" id="ARBA00023186"/>
    </source>
</evidence>
<dbReference type="EMBL" id="JAFFZE010000015">
    <property type="protein sequence ID" value="MCT2585517.1"/>
    <property type="molecule type" value="Genomic_DNA"/>
</dbReference>